<dbReference type="Gene3D" id="3.40.630.10">
    <property type="entry name" value="Zn peptidases"/>
    <property type="match status" value="1"/>
</dbReference>
<dbReference type="OrthoDB" id="9804934at2"/>
<dbReference type="EC" id="3.4.11.4" evidence="5"/>
<dbReference type="GO" id="GO:0045148">
    <property type="term" value="F:tripeptide aminopeptidase activity"/>
    <property type="evidence" value="ECO:0007669"/>
    <property type="project" value="UniProtKB-EC"/>
</dbReference>
<name>A0A380N0M6_9GAMM</name>
<dbReference type="AlphaFoldDB" id="A0A380N0M6"/>
<protein>
    <submittedName>
        <fullName evidence="5">Peptidase T</fullName>
        <ecNumber evidence="5">3.4.11.4</ecNumber>
    </submittedName>
</protein>
<keyword evidence="6" id="KW-1185">Reference proteome</keyword>
<dbReference type="Pfam" id="PF05343">
    <property type="entry name" value="Peptidase_M42"/>
    <property type="match status" value="1"/>
</dbReference>
<dbReference type="Proteomes" id="UP000254601">
    <property type="component" value="Unassembled WGS sequence"/>
</dbReference>
<dbReference type="PANTHER" id="PTHR42994:SF1">
    <property type="entry name" value="PEPTIDASE T"/>
    <property type="match status" value="1"/>
</dbReference>
<keyword evidence="2" id="KW-0479">Metal-binding</keyword>
<proteinExistence type="predicted"/>
<dbReference type="EMBL" id="UHIC01000001">
    <property type="protein sequence ID" value="SUO97471.1"/>
    <property type="molecule type" value="Genomic_DNA"/>
</dbReference>
<accession>A0A380N0M6</accession>
<evidence type="ECO:0000256" key="2">
    <source>
        <dbReference type="ARBA" id="ARBA00022723"/>
    </source>
</evidence>
<dbReference type="SUPFAM" id="SSF53187">
    <property type="entry name" value="Zn-dependent exopeptidases"/>
    <property type="match status" value="1"/>
</dbReference>
<sequence>MRTDEYPEILAYQGDDIIVSDGTSVLDTDNKAAITAIMVAIEEMQKENLPHGDVHVCFVLDEKIGLKGAKTLDLTRFPVDFAYTIDCCEIGEVVYKRLMRRQRRLRLMAFLRILCWLKGYWLILLNCC</sequence>
<dbReference type="GO" id="GO:0046872">
    <property type="term" value="F:metal ion binding"/>
    <property type="evidence" value="ECO:0007669"/>
    <property type="project" value="UniProtKB-KW"/>
</dbReference>
<evidence type="ECO:0000313" key="5">
    <source>
        <dbReference type="EMBL" id="SUO97471.1"/>
    </source>
</evidence>
<dbReference type="InterPro" id="IPR008007">
    <property type="entry name" value="Peptidase_M42"/>
</dbReference>
<keyword evidence="5" id="KW-0645">Protease</keyword>
<feature type="transmembrane region" description="Helical" evidence="4">
    <location>
        <begin position="105"/>
        <end position="123"/>
    </location>
</feature>
<gene>
    <name evidence="5" type="primary">pepT_2</name>
    <name evidence="5" type="ORF">NCTC13337_02446</name>
</gene>
<organism evidence="5 6">
    <name type="scientific">Suttonella ornithocola</name>
    <dbReference type="NCBI Taxonomy" id="279832"/>
    <lineage>
        <taxon>Bacteria</taxon>
        <taxon>Pseudomonadati</taxon>
        <taxon>Pseudomonadota</taxon>
        <taxon>Gammaproteobacteria</taxon>
        <taxon>Cardiobacteriales</taxon>
        <taxon>Cardiobacteriaceae</taxon>
        <taxon>Suttonella</taxon>
    </lineage>
</organism>
<dbReference type="PANTHER" id="PTHR42994">
    <property type="entry name" value="PEPTIDASE T"/>
    <property type="match status" value="1"/>
</dbReference>
<keyword evidence="5" id="KW-0031">Aminopeptidase</keyword>
<reference evidence="5 6" key="1">
    <citation type="submission" date="2018-06" db="EMBL/GenBank/DDBJ databases">
        <authorList>
            <consortium name="Pathogen Informatics"/>
            <person name="Doyle S."/>
        </authorList>
    </citation>
    <scope>NUCLEOTIDE SEQUENCE [LARGE SCALE GENOMIC DNA]</scope>
    <source>
        <strain evidence="5 6">NCTC13337</strain>
    </source>
</reference>
<evidence type="ECO:0000256" key="3">
    <source>
        <dbReference type="ARBA" id="ARBA00022801"/>
    </source>
</evidence>
<evidence type="ECO:0000313" key="6">
    <source>
        <dbReference type="Proteomes" id="UP000254601"/>
    </source>
</evidence>
<dbReference type="RefSeq" id="WP_072575918.1">
    <property type="nucleotide sequence ID" value="NZ_LWHB01000036.1"/>
</dbReference>
<keyword evidence="4" id="KW-0812">Transmembrane</keyword>
<keyword evidence="4" id="KW-1133">Transmembrane helix</keyword>
<evidence type="ECO:0000256" key="1">
    <source>
        <dbReference type="ARBA" id="ARBA00001947"/>
    </source>
</evidence>
<keyword evidence="4" id="KW-0472">Membrane</keyword>
<comment type="cofactor">
    <cofactor evidence="1">
        <name>Zn(2+)</name>
        <dbReference type="ChEBI" id="CHEBI:29105"/>
    </cofactor>
</comment>
<keyword evidence="3 5" id="KW-0378">Hydrolase</keyword>
<evidence type="ECO:0000256" key="4">
    <source>
        <dbReference type="SAM" id="Phobius"/>
    </source>
</evidence>